<dbReference type="EMBL" id="MLFS01000031">
    <property type="protein sequence ID" value="ORM72927.1"/>
    <property type="molecule type" value="Genomic_DNA"/>
</dbReference>
<dbReference type="AlphaFoldDB" id="A0A1X1D8H3"/>
<feature type="domain" description="Tyrosine-protein kinase G-rich" evidence="8">
    <location>
        <begin position="254"/>
        <end position="294"/>
    </location>
</feature>
<reference evidence="9 10" key="1">
    <citation type="journal article" date="2017" name="Antonie Van Leeuwenhoek">
        <title>Phylogenomic resolution of the bacterial genus Pantoea and its relationship with Erwinia and Tatumella.</title>
        <authorList>
            <person name="Palmer M."/>
            <person name="Steenkamp E.T."/>
            <person name="Coetzee M.P."/>
            <person name="Chan W.Y."/>
            <person name="van Zyl E."/>
            <person name="De Maayer P."/>
            <person name="Coutinho T.A."/>
            <person name="Blom J."/>
            <person name="Smits T.H."/>
            <person name="Duffy B."/>
            <person name="Venter S.N."/>
        </authorList>
    </citation>
    <scope>NUCLEOTIDE SEQUENCE [LARGE SCALE GENOMIC DNA]</scope>
    <source>
        <strain evidence="9 10">LMG 26277</strain>
    </source>
</reference>
<dbReference type="InterPro" id="IPR003856">
    <property type="entry name" value="LPS_length_determ_N"/>
</dbReference>
<evidence type="ECO:0000256" key="3">
    <source>
        <dbReference type="ARBA" id="ARBA00022692"/>
    </source>
</evidence>
<evidence type="ECO:0000313" key="9">
    <source>
        <dbReference type="EMBL" id="ORM72927.1"/>
    </source>
</evidence>
<dbReference type="SUPFAM" id="SSF160355">
    <property type="entry name" value="Bacterial polysaccharide co-polymerase-like"/>
    <property type="match status" value="1"/>
</dbReference>
<dbReference type="InterPro" id="IPR032807">
    <property type="entry name" value="GNVR"/>
</dbReference>
<accession>A0A1X1D8H3</accession>
<evidence type="ECO:0000259" key="8">
    <source>
        <dbReference type="Pfam" id="PF13807"/>
    </source>
</evidence>
<dbReference type="PANTHER" id="PTHR32309">
    <property type="entry name" value="TYROSINE-PROTEIN KINASE"/>
    <property type="match status" value="1"/>
</dbReference>
<evidence type="ECO:0000256" key="1">
    <source>
        <dbReference type="ARBA" id="ARBA00004651"/>
    </source>
</evidence>
<dbReference type="GO" id="GO:0004713">
    <property type="term" value="F:protein tyrosine kinase activity"/>
    <property type="evidence" value="ECO:0007669"/>
    <property type="project" value="TreeGrafter"/>
</dbReference>
<keyword evidence="4 6" id="KW-1133">Transmembrane helix</keyword>
<proteinExistence type="predicted"/>
<dbReference type="Pfam" id="PF02706">
    <property type="entry name" value="Wzz"/>
    <property type="match status" value="1"/>
</dbReference>
<evidence type="ECO:0000256" key="4">
    <source>
        <dbReference type="ARBA" id="ARBA00022989"/>
    </source>
</evidence>
<keyword evidence="3 6" id="KW-0812">Transmembrane</keyword>
<protein>
    <submittedName>
        <fullName evidence="9">Chain length-determining protein</fullName>
    </submittedName>
</protein>
<gene>
    <name evidence="9" type="ORF">HA48_12075</name>
</gene>
<evidence type="ECO:0000313" key="10">
    <source>
        <dbReference type="Proteomes" id="UP000193104"/>
    </source>
</evidence>
<dbReference type="STRING" id="1076551.HA48_12075"/>
<dbReference type="GO" id="GO:0005886">
    <property type="term" value="C:plasma membrane"/>
    <property type="evidence" value="ECO:0007669"/>
    <property type="project" value="UniProtKB-SubCell"/>
</dbReference>
<name>A0A1X1D8H3_9GAMM</name>
<sequence length="302" mass="33497">MLWRGKNVIISTVFLFLVIGGGYLIFANERWVSKATITYPSSGQIANYNAILSIVYADDFSDKPSINDLQHQVFNRFSSSLNALSSSLAALEEPLTLRVDAINKGSDDFLSVSFISSSAKKSQEELLKYLNKVNNEVIKEIGDDITYNVGVKTNSLKNTVALNEQIAIDKKNLRLDVINQALKIANATGQNKSPLNQAEYLSDDTLYLLGSDALRSMIANETTKPLAYDDSYYNAKRALLGVTHLKINMDNVKTFRFISNPDLPLKRISPQKSLVVILSIILGFIVGCVIVLLKGFSIKKQY</sequence>
<dbReference type="Proteomes" id="UP000193104">
    <property type="component" value="Unassembled WGS sequence"/>
</dbReference>
<feature type="transmembrane region" description="Helical" evidence="6">
    <location>
        <begin position="274"/>
        <end position="293"/>
    </location>
</feature>
<dbReference type="OrthoDB" id="6535795at2"/>
<keyword evidence="2" id="KW-1003">Cell membrane</keyword>
<dbReference type="Pfam" id="PF13807">
    <property type="entry name" value="GNVR"/>
    <property type="match status" value="1"/>
</dbReference>
<dbReference type="NCBIfam" id="NF012015">
    <property type="entry name" value="PRK15471.1"/>
    <property type="match status" value="1"/>
</dbReference>
<evidence type="ECO:0000259" key="7">
    <source>
        <dbReference type="Pfam" id="PF02706"/>
    </source>
</evidence>
<dbReference type="PANTHER" id="PTHR32309:SF13">
    <property type="entry name" value="FERRIC ENTEROBACTIN TRANSPORT PROTEIN FEPE"/>
    <property type="match status" value="1"/>
</dbReference>
<feature type="domain" description="Polysaccharide chain length determinant N-terminal" evidence="7">
    <location>
        <begin position="1"/>
        <end position="49"/>
    </location>
</feature>
<evidence type="ECO:0000256" key="5">
    <source>
        <dbReference type="ARBA" id="ARBA00023136"/>
    </source>
</evidence>
<keyword evidence="5 6" id="KW-0472">Membrane</keyword>
<evidence type="ECO:0000256" key="6">
    <source>
        <dbReference type="SAM" id="Phobius"/>
    </source>
</evidence>
<comment type="caution">
    <text evidence="9">The sequence shown here is derived from an EMBL/GenBank/DDBJ whole genome shotgun (WGS) entry which is preliminary data.</text>
</comment>
<comment type="subcellular location">
    <subcellularLocation>
        <location evidence="1">Cell membrane</location>
        <topology evidence="1">Multi-pass membrane protein</topology>
    </subcellularLocation>
</comment>
<keyword evidence="10" id="KW-1185">Reference proteome</keyword>
<dbReference type="Gene3D" id="3.30.1890.10">
    <property type="entry name" value="FepE-like"/>
    <property type="match status" value="1"/>
</dbReference>
<evidence type="ECO:0000256" key="2">
    <source>
        <dbReference type="ARBA" id="ARBA00022475"/>
    </source>
</evidence>
<dbReference type="InterPro" id="IPR050445">
    <property type="entry name" value="Bact_polysacc_biosynth/exp"/>
</dbReference>
<organism evidence="9 10">
    <name type="scientific">Pantoea wallisii</name>
    <dbReference type="NCBI Taxonomy" id="1076551"/>
    <lineage>
        <taxon>Bacteria</taxon>
        <taxon>Pseudomonadati</taxon>
        <taxon>Pseudomonadota</taxon>
        <taxon>Gammaproteobacteria</taxon>
        <taxon>Enterobacterales</taxon>
        <taxon>Erwiniaceae</taxon>
        <taxon>Pantoea</taxon>
    </lineage>
</organism>